<organism evidence="1">
    <name type="scientific">Anguilla anguilla</name>
    <name type="common">European freshwater eel</name>
    <name type="synonym">Muraena anguilla</name>
    <dbReference type="NCBI Taxonomy" id="7936"/>
    <lineage>
        <taxon>Eukaryota</taxon>
        <taxon>Metazoa</taxon>
        <taxon>Chordata</taxon>
        <taxon>Craniata</taxon>
        <taxon>Vertebrata</taxon>
        <taxon>Euteleostomi</taxon>
        <taxon>Actinopterygii</taxon>
        <taxon>Neopterygii</taxon>
        <taxon>Teleostei</taxon>
        <taxon>Anguilliformes</taxon>
        <taxon>Anguillidae</taxon>
        <taxon>Anguilla</taxon>
    </lineage>
</organism>
<reference evidence="1" key="1">
    <citation type="submission" date="2014-11" db="EMBL/GenBank/DDBJ databases">
        <authorList>
            <person name="Amaro Gonzalez C."/>
        </authorList>
    </citation>
    <scope>NUCLEOTIDE SEQUENCE</scope>
</reference>
<sequence length="28" mass="3304">MLQHFLLEKKRLSHYAVLWGSSLPKHLA</sequence>
<name>A0A0E9UZ31_ANGAN</name>
<protein>
    <submittedName>
        <fullName evidence="1">Uncharacterized protein</fullName>
    </submittedName>
</protein>
<dbReference type="AlphaFoldDB" id="A0A0E9UZ31"/>
<dbReference type="EMBL" id="GBXM01037571">
    <property type="protein sequence ID" value="JAH71006.1"/>
    <property type="molecule type" value="Transcribed_RNA"/>
</dbReference>
<evidence type="ECO:0000313" key="1">
    <source>
        <dbReference type="EMBL" id="JAH71006.1"/>
    </source>
</evidence>
<reference evidence="1" key="2">
    <citation type="journal article" date="2015" name="Fish Shellfish Immunol.">
        <title>Early steps in the European eel (Anguilla anguilla)-Vibrio vulnificus interaction in the gills: Role of the RtxA13 toxin.</title>
        <authorList>
            <person name="Callol A."/>
            <person name="Pajuelo D."/>
            <person name="Ebbesson L."/>
            <person name="Teles M."/>
            <person name="MacKenzie S."/>
            <person name="Amaro C."/>
        </authorList>
    </citation>
    <scope>NUCLEOTIDE SEQUENCE</scope>
</reference>
<proteinExistence type="predicted"/>
<accession>A0A0E9UZ31</accession>